<feature type="transmembrane region" description="Helical" evidence="7">
    <location>
        <begin position="83"/>
        <end position="101"/>
    </location>
</feature>
<dbReference type="GO" id="GO:0005412">
    <property type="term" value="F:D-glucose:sodium symporter activity"/>
    <property type="evidence" value="ECO:0007669"/>
    <property type="project" value="TreeGrafter"/>
</dbReference>
<dbReference type="PANTHER" id="PTHR11819:SF195">
    <property type="entry name" value="SODIUM_GLUCOSE COTRANSPORTER 4"/>
    <property type="match status" value="1"/>
</dbReference>
<feature type="transmembrane region" description="Helical" evidence="7">
    <location>
        <begin position="399"/>
        <end position="421"/>
    </location>
</feature>
<keyword evidence="5 7" id="KW-0472">Membrane</keyword>
<feature type="transmembrane region" description="Helical" evidence="7">
    <location>
        <begin position="270"/>
        <end position="292"/>
    </location>
</feature>
<feature type="transmembrane region" description="Helical" evidence="7">
    <location>
        <begin position="189"/>
        <end position="212"/>
    </location>
</feature>
<comment type="subcellular location">
    <subcellularLocation>
        <location evidence="1">Membrane</location>
        <topology evidence="1">Multi-pass membrane protein</topology>
    </subcellularLocation>
</comment>
<dbReference type="Gene3D" id="1.20.1730.10">
    <property type="entry name" value="Sodium/glucose cotransporter"/>
    <property type="match status" value="1"/>
</dbReference>
<dbReference type="NCBIfam" id="TIGR00813">
    <property type="entry name" value="sss"/>
    <property type="match status" value="1"/>
</dbReference>
<proteinExistence type="inferred from homology"/>
<protein>
    <submittedName>
        <fullName evidence="8">Sodium transporter</fullName>
    </submittedName>
</protein>
<comment type="similarity">
    <text evidence="2 6">Belongs to the sodium:solute symporter (SSF) (TC 2.A.21) family.</text>
</comment>
<accession>A0A7V2F6P1</accession>
<feature type="transmembrane region" description="Helical" evidence="7">
    <location>
        <begin position="312"/>
        <end position="337"/>
    </location>
</feature>
<dbReference type="InterPro" id="IPR001734">
    <property type="entry name" value="Na/solute_symporter"/>
</dbReference>
<dbReference type="CDD" id="cd10329">
    <property type="entry name" value="SLC5sbd_SGLT1-like"/>
    <property type="match status" value="1"/>
</dbReference>
<evidence type="ECO:0000256" key="4">
    <source>
        <dbReference type="ARBA" id="ARBA00022989"/>
    </source>
</evidence>
<organism evidence="8">
    <name type="scientific">Rhodothermus marinus</name>
    <name type="common">Rhodothermus obamensis</name>
    <dbReference type="NCBI Taxonomy" id="29549"/>
    <lineage>
        <taxon>Bacteria</taxon>
        <taxon>Pseudomonadati</taxon>
        <taxon>Rhodothermota</taxon>
        <taxon>Rhodothermia</taxon>
        <taxon>Rhodothermales</taxon>
        <taxon>Rhodothermaceae</taxon>
        <taxon>Rhodothermus</taxon>
    </lineage>
</organism>
<dbReference type="InterPro" id="IPR038377">
    <property type="entry name" value="Na/Glc_symporter_sf"/>
</dbReference>
<evidence type="ECO:0000256" key="1">
    <source>
        <dbReference type="ARBA" id="ARBA00004141"/>
    </source>
</evidence>
<gene>
    <name evidence="8" type="ORF">ENO59_03195</name>
</gene>
<keyword evidence="4 7" id="KW-1133">Transmembrane helix</keyword>
<dbReference type="EMBL" id="DSGB01000003">
    <property type="protein sequence ID" value="HER95510.1"/>
    <property type="molecule type" value="Genomic_DNA"/>
</dbReference>
<feature type="transmembrane region" description="Helical" evidence="7">
    <location>
        <begin position="6"/>
        <end position="26"/>
    </location>
</feature>
<evidence type="ECO:0000256" key="7">
    <source>
        <dbReference type="SAM" id="Phobius"/>
    </source>
</evidence>
<feature type="transmembrane region" description="Helical" evidence="7">
    <location>
        <begin position="232"/>
        <end position="250"/>
    </location>
</feature>
<feature type="transmembrane region" description="Helical" evidence="7">
    <location>
        <begin position="532"/>
        <end position="550"/>
    </location>
</feature>
<keyword evidence="3 7" id="KW-0812">Transmembrane</keyword>
<feature type="transmembrane region" description="Helical" evidence="7">
    <location>
        <begin position="428"/>
        <end position="449"/>
    </location>
</feature>
<feature type="transmembrane region" description="Helical" evidence="7">
    <location>
        <begin position="157"/>
        <end position="177"/>
    </location>
</feature>
<evidence type="ECO:0000256" key="5">
    <source>
        <dbReference type="ARBA" id="ARBA00023136"/>
    </source>
</evidence>
<dbReference type="AlphaFoldDB" id="A0A7V2F6P1"/>
<dbReference type="PROSITE" id="PS50283">
    <property type="entry name" value="NA_SOLUT_SYMP_3"/>
    <property type="match status" value="1"/>
</dbReference>
<feature type="transmembrane region" description="Helical" evidence="7">
    <location>
        <begin position="122"/>
        <end position="145"/>
    </location>
</feature>
<feature type="transmembrane region" description="Helical" evidence="7">
    <location>
        <begin position="47"/>
        <end position="71"/>
    </location>
</feature>
<feature type="transmembrane region" description="Helical" evidence="7">
    <location>
        <begin position="368"/>
        <end position="387"/>
    </location>
</feature>
<evidence type="ECO:0000256" key="3">
    <source>
        <dbReference type="ARBA" id="ARBA00022692"/>
    </source>
</evidence>
<dbReference type="PANTHER" id="PTHR11819">
    <property type="entry name" value="SOLUTE CARRIER FAMILY 5"/>
    <property type="match status" value="1"/>
</dbReference>
<dbReference type="GO" id="GO:0005886">
    <property type="term" value="C:plasma membrane"/>
    <property type="evidence" value="ECO:0007669"/>
    <property type="project" value="TreeGrafter"/>
</dbReference>
<evidence type="ECO:0000256" key="6">
    <source>
        <dbReference type="RuleBase" id="RU362091"/>
    </source>
</evidence>
<comment type="caution">
    <text evidence="8">The sequence shown here is derived from an EMBL/GenBank/DDBJ whole genome shotgun (WGS) entry which is preliminary data.</text>
</comment>
<evidence type="ECO:0000313" key="8">
    <source>
        <dbReference type="EMBL" id="HER95510.1"/>
    </source>
</evidence>
<evidence type="ECO:0000256" key="2">
    <source>
        <dbReference type="ARBA" id="ARBA00006434"/>
    </source>
</evidence>
<name>A0A7V2F6P1_RHOMR</name>
<sequence>MPSFTLSWLDLVTVLLYVVFIVWLGLYFARRMQTADDYFLAGRSLTWWLIGFSLFASNVSSSTLLGLASSAYGTGIAVYNYEWMATLVLIFFVLFILPFYLRTRIYTIPEFLERRFDSRARLYFSGLLIVLNILVDTAGALYAGALVLKILYPEVPIWLAVGLLGFLAGLYTVAGGLKAVVYTDAVQAVLLLLGAILVATFSFQAVGSWEVVTDRVPTRDLSIILPADDPVLPWPGLVTGVFLLGFYFWCTNQFMVQRVLGARDLNHGRWGSLFAGLLKLPVLFIMVLPGIFARMLYPPEQFPMLAANTDLIYPMLLFDLLPTGIRGLVITALVAAIMSSVDSTLNSASTLVTMDFIRRFKRQDSHTLVGAGRWVTVVFMTLAILWAPQIVRFPNLWTYLQAMLAYLSPPVVACFLMGIFWKRATRSSAFVGLLVGHLAAAVFLGLNLADRLIVQTGPLSPEQQALVASGVPVVHFLYLPPILLVISMMAIVVASLLTPAPRPEEVEGLTWSPAFFRQESRELAALPWYQNYRLHALGLLALIVWILVWFR</sequence>
<dbReference type="Pfam" id="PF00474">
    <property type="entry name" value="SSF"/>
    <property type="match status" value="1"/>
</dbReference>
<reference evidence="8" key="1">
    <citation type="journal article" date="2020" name="mSystems">
        <title>Genome- and Community-Level Interaction Insights into Carbon Utilization and Element Cycling Functions of Hydrothermarchaeota in Hydrothermal Sediment.</title>
        <authorList>
            <person name="Zhou Z."/>
            <person name="Liu Y."/>
            <person name="Xu W."/>
            <person name="Pan J."/>
            <person name="Luo Z.H."/>
            <person name="Li M."/>
        </authorList>
    </citation>
    <scope>NUCLEOTIDE SEQUENCE [LARGE SCALE GENOMIC DNA]</scope>
    <source>
        <strain evidence="8">SpSt-143</strain>
    </source>
</reference>